<proteinExistence type="predicted"/>
<sequence>MIQQINLYTSELRPRQQRLSAATALGITVLLILIIAGYAAWLSHEQQQLAQEVTGMEQQNVRLDEAVASLSEAVERRQPDPELEAALQRISETLARRQRLLERVEGLVVSPGQGFSPQMAALARQIPENVWLTGIVLEAQPQRIQIEGRTRTSAQVPLYLEQLGQAPAFTGRTFGVFRLDRPDEGNWVEFFVASEPGAGEES</sequence>
<dbReference type="AlphaFoldDB" id="A0A1I4YTU2"/>
<reference evidence="3" key="1">
    <citation type="submission" date="2016-10" db="EMBL/GenBank/DDBJ databases">
        <authorList>
            <person name="Varghese N."/>
            <person name="Submissions S."/>
        </authorList>
    </citation>
    <scope>NUCLEOTIDE SEQUENCE [LARGE SCALE GENOMIC DNA]</scope>
    <source>
        <strain evidence="3">CGMCC 1.6775</strain>
    </source>
</reference>
<feature type="transmembrane region" description="Helical" evidence="1">
    <location>
        <begin position="21"/>
        <end position="41"/>
    </location>
</feature>
<accession>A0A1I4YTU2</accession>
<organism evidence="2 3">
    <name type="scientific">Marinobacter pelagius</name>
    <dbReference type="NCBI Taxonomy" id="379482"/>
    <lineage>
        <taxon>Bacteria</taxon>
        <taxon>Pseudomonadati</taxon>
        <taxon>Pseudomonadota</taxon>
        <taxon>Gammaproteobacteria</taxon>
        <taxon>Pseudomonadales</taxon>
        <taxon>Marinobacteraceae</taxon>
        <taxon>Marinobacter</taxon>
    </lineage>
</organism>
<dbReference type="EMBL" id="FOUR01000008">
    <property type="protein sequence ID" value="SFN41446.1"/>
    <property type="molecule type" value="Genomic_DNA"/>
</dbReference>
<keyword evidence="1" id="KW-0472">Membrane</keyword>
<name>A0A1I4YTU2_9GAMM</name>
<gene>
    <name evidence="2" type="ORF">SAMN04487961_3026</name>
</gene>
<dbReference type="InterPro" id="IPR007813">
    <property type="entry name" value="PilN"/>
</dbReference>
<keyword evidence="3" id="KW-1185">Reference proteome</keyword>
<evidence type="ECO:0000256" key="1">
    <source>
        <dbReference type="SAM" id="Phobius"/>
    </source>
</evidence>
<protein>
    <submittedName>
        <fullName evidence="2">MSHA biogenesis protein MshI</fullName>
    </submittedName>
</protein>
<dbReference type="Pfam" id="PF05137">
    <property type="entry name" value="PilN"/>
    <property type="match status" value="1"/>
</dbReference>
<keyword evidence="1" id="KW-0812">Transmembrane</keyword>
<dbReference type="Proteomes" id="UP000199339">
    <property type="component" value="Unassembled WGS sequence"/>
</dbReference>
<keyword evidence="1" id="KW-1133">Transmembrane helix</keyword>
<dbReference type="OrthoDB" id="6876592at2"/>
<evidence type="ECO:0000313" key="3">
    <source>
        <dbReference type="Proteomes" id="UP000199339"/>
    </source>
</evidence>
<dbReference type="RefSeq" id="WP_092005474.1">
    <property type="nucleotide sequence ID" value="NZ_FOUR01000008.1"/>
</dbReference>
<evidence type="ECO:0000313" key="2">
    <source>
        <dbReference type="EMBL" id="SFN41446.1"/>
    </source>
</evidence>